<organism evidence="2 3">
    <name type="scientific">Tribonema minus</name>
    <dbReference type="NCBI Taxonomy" id="303371"/>
    <lineage>
        <taxon>Eukaryota</taxon>
        <taxon>Sar</taxon>
        <taxon>Stramenopiles</taxon>
        <taxon>Ochrophyta</taxon>
        <taxon>PX clade</taxon>
        <taxon>Xanthophyceae</taxon>
        <taxon>Tribonematales</taxon>
        <taxon>Tribonemataceae</taxon>
        <taxon>Tribonema</taxon>
    </lineage>
</organism>
<feature type="compositionally biased region" description="Low complexity" evidence="1">
    <location>
        <begin position="186"/>
        <end position="198"/>
    </location>
</feature>
<accession>A0A835Z7V3</accession>
<name>A0A835Z7V3_9STRA</name>
<feature type="region of interest" description="Disordered" evidence="1">
    <location>
        <begin position="357"/>
        <end position="405"/>
    </location>
</feature>
<comment type="caution">
    <text evidence="2">The sequence shown here is derived from an EMBL/GenBank/DDBJ whole genome shotgun (WGS) entry which is preliminary data.</text>
</comment>
<evidence type="ECO:0000256" key="1">
    <source>
        <dbReference type="SAM" id="MobiDB-lite"/>
    </source>
</evidence>
<evidence type="ECO:0000313" key="3">
    <source>
        <dbReference type="Proteomes" id="UP000664859"/>
    </source>
</evidence>
<dbReference type="EMBL" id="JAFCMP010000068">
    <property type="protein sequence ID" value="KAG5188625.1"/>
    <property type="molecule type" value="Genomic_DNA"/>
</dbReference>
<sequence length="405" mass="42230">MCNDADANAPGLRRRILHHLLEYADDESSAVAVWLRGRDGNVVAVGVDLEAFAAAHGVAPGTVAHYLANHGIRPDRTGQVRSPEPLEGIAYTPFLREGLVPGVDPDAAHREWWRRPGSDAATDEPHPKRARAGGEPQGAKTVGVGGGGGDGGGRSATRKTPQVVAVRGRARTRGGRRGQAGGRGGAPVRTAARNAAARLSPPDTDDDGDSSDDDDDDDDGDGAPVVAPDAPVARVARRVDLLVRRRSDALGVERAAGDANRAADAIVEAAAAAAAALRRAPRPGVAPWVAARARLAELLTAADCVERFRRRSALALDDYVRRLEAAVTAVPALPAAPEAADADAGAAAAEAAAYGYDGIDEREGEAEPRNGALPRAEDAEEEPATPSQRARRDDDTEDEDEDVRL</sequence>
<feature type="compositionally biased region" description="Basic and acidic residues" evidence="1">
    <location>
        <begin position="359"/>
        <end position="368"/>
    </location>
</feature>
<keyword evidence="3" id="KW-1185">Reference proteome</keyword>
<dbReference type="Proteomes" id="UP000664859">
    <property type="component" value="Unassembled WGS sequence"/>
</dbReference>
<feature type="compositionally biased region" description="Basic and acidic residues" evidence="1">
    <location>
        <begin position="115"/>
        <end position="127"/>
    </location>
</feature>
<proteinExistence type="predicted"/>
<protein>
    <submittedName>
        <fullName evidence="2">Uncharacterized protein</fullName>
    </submittedName>
</protein>
<dbReference type="AlphaFoldDB" id="A0A835Z7V3"/>
<reference evidence="2" key="1">
    <citation type="submission" date="2021-02" db="EMBL/GenBank/DDBJ databases">
        <title>First Annotated Genome of the Yellow-green Alga Tribonema minus.</title>
        <authorList>
            <person name="Mahan K.M."/>
        </authorList>
    </citation>
    <scope>NUCLEOTIDE SEQUENCE</scope>
    <source>
        <strain evidence="2">UTEX B ZZ1240</strain>
    </source>
</reference>
<feature type="compositionally biased region" description="Gly residues" evidence="1">
    <location>
        <begin position="143"/>
        <end position="154"/>
    </location>
</feature>
<feature type="compositionally biased region" description="Acidic residues" evidence="1">
    <location>
        <begin position="395"/>
        <end position="405"/>
    </location>
</feature>
<evidence type="ECO:0000313" key="2">
    <source>
        <dbReference type="EMBL" id="KAG5188625.1"/>
    </source>
</evidence>
<feature type="region of interest" description="Disordered" evidence="1">
    <location>
        <begin position="115"/>
        <end position="230"/>
    </location>
</feature>
<feature type="compositionally biased region" description="Acidic residues" evidence="1">
    <location>
        <begin position="203"/>
        <end position="221"/>
    </location>
</feature>
<gene>
    <name evidence="2" type="ORF">JKP88DRAFT_275835</name>
</gene>